<keyword evidence="3" id="KW-0808">Transferase</keyword>
<dbReference type="SUPFAM" id="SSF53613">
    <property type="entry name" value="Ribokinase-like"/>
    <property type="match status" value="1"/>
</dbReference>
<dbReference type="InterPro" id="IPR013749">
    <property type="entry name" value="PM/HMP-P_kinase-1"/>
</dbReference>
<feature type="domain" description="Pyridoxamine kinase/Phosphomethylpyrimidine kinase" evidence="7">
    <location>
        <begin position="11"/>
        <end position="253"/>
    </location>
</feature>
<protein>
    <recommendedName>
        <fullName evidence="2">hydroxymethylpyrimidine kinase</fullName>
        <ecNumber evidence="2">2.7.1.49</ecNumber>
    </recommendedName>
</protein>
<evidence type="ECO:0000256" key="3">
    <source>
        <dbReference type="ARBA" id="ARBA00022679"/>
    </source>
</evidence>
<dbReference type="STRING" id="1319815.HMPREF0202_00136"/>
<dbReference type="GO" id="GO:0005829">
    <property type="term" value="C:cytosol"/>
    <property type="evidence" value="ECO:0007669"/>
    <property type="project" value="TreeGrafter"/>
</dbReference>
<keyword evidence="6" id="KW-0067">ATP-binding</keyword>
<dbReference type="InterPro" id="IPR004399">
    <property type="entry name" value="HMP/HMP-P_kinase_dom"/>
</dbReference>
<proteinExistence type="predicted"/>
<dbReference type="GO" id="GO:0008902">
    <property type="term" value="F:hydroxymethylpyrimidine kinase activity"/>
    <property type="evidence" value="ECO:0007669"/>
    <property type="project" value="UniProtKB-EC"/>
</dbReference>
<dbReference type="GO" id="GO:0008972">
    <property type="term" value="F:phosphomethylpyrimidine kinase activity"/>
    <property type="evidence" value="ECO:0007669"/>
    <property type="project" value="InterPro"/>
</dbReference>
<name>U7VGI5_9FUSO</name>
<dbReference type="eggNOG" id="COG0351">
    <property type="taxonomic scope" value="Bacteria"/>
</dbReference>
<gene>
    <name evidence="8" type="ORF">HMPREF0202_00136</name>
</gene>
<evidence type="ECO:0000256" key="5">
    <source>
        <dbReference type="ARBA" id="ARBA00022777"/>
    </source>
</evidence>
<dbReference type="CDD" id="cd01169">
    <property type="entry name" value="HMPP_kinase"/>
    <property type="match status" value="1"/>
</dbReference>
<organism evidence="8 9">
    <name type="scientific">Cetobacterium somerae ATCC BAA-474</name>
    <dbReference type="NCBI Taxonomy" id="1319815"/>
    <lineage>
        <taxon>Bacteria</taxon>
        <taxon>Fusobacteriati</taxon>
        <taxon>Fusobacteriota</taxon>
        <taxon>Fusobacteriia</taxon>
        <taxon>Fusobacteriales</taxon>
        <taxon>Fusobacteriaceae</taxon>
        <taxon>Cetobacterium</taxon>
    </lineage>
</organism>
<comment type="pathway">
    <text evidence="1">Cofactor biosynthesis; thiamine diphosphate biosynthesis.</text>
</comment>
<evidence type="ECO:0000256" key="4">
    <source>
        <dbReference type="ARBA" id="ARBA00022741"/>
    </source>
</evidence>
<dbReference type="Gene3D" id="3.40.1190.20">
    <property type="match status" value="1"/>
</dbReference>
<dbReference type="Pfam" id="PF08543">
    <property type="entry name" value="Phos_pyr_kin"/>
    <property type="match status" value="1"/>
</dbReference>
<dbReference type="HOGENOM" id="CLU_020520_0_0_0"/>
<dbReference type="GO" id="GO:0009228">
    <property type="term" value="P:thiamine biosynthetic process"/>
    <property type="evidence" value="ECO:0007669"/>
    <property type="project" value="InterPro"/>
</dbReference>
<keyword evidence="4" id="KW-0547">Nucleotide-binding</keyword>
<evidence type="ECO:0000256" key="6">
    <source>
        <dbReference type="ARBA" id="ARBA00022840"/>
    </source>
</evidence>
<dbReference type="PANTHER" id="PTHR20858:SF17">
    <property type="entry name" value="HYDROXYMETHYLPYRIMIDINE_PHOSPHOMETHYLPYRIMIDINE KINASE THI20-RELATED"/>
    <property type="match status" value="1"/>
</dbReference>
<evidence type="ECO:0000259" key="7">
    <source>
        <dbReference type="Pfam" id="PF08543"/>
    </source>
</evidence>
<dbReference type="Proteomes" id="UP000017081">
    <property type="component" value="Unassembled WGS sequence"/>
</dbReference>
<accession>U7VGI5</accession>
<evidence type="ECO:0000313" key="8">
    <source>
        <dbReference type="EMBL" id="ERT69933.1"/>
    </source>
</evidence>
<keyword evidence="9" id="KW-1185">Reference proteome</keyword>
<dbReference type="InterPro" id="IPR029056">
    <property type="entry name" value="Ribokinase-like"/>
</dbReference>
<dbReference type="RefSeq" id="WP_023049685.1">
    <property type="nucleotide sequence ID" value="NZ_CP173062.2"/>
</dbReference>
<reference evidence="8 9" key="1">
    <citation type="submission" date="2013-08" db="EMBL/GenBank/DDBJ databases">
        <authorList>
            <person name="Weinstock G."/>
            <person name="Sodergren E."/>
            <person name="Wylie T."/>
            <person name="Fulton L."/>
            <person name="Fulton R."/>
            <person name="Fronick C."/>
            <person name="O'Laughlin M."/>
            <person name="Godfrey J."/>
            <person name="Miner T."/>
            <person name="Herter B."/>
            <person name="Appelbaum E."/>
            <person name="Cordes M."/>
            <person name="Lek S."/>
            <person name="Wollam A."/>
            <person name="Pepin K.H."/>
            <person name="Palsikar V.B."/>
            <person name="Mitreva M."/>
            <person name="Wilson R.K."/>
        </authorList>
    </citation>
    <scope>NUCLEOTIDE SEQUENCE [LARGE SCALE GENOMIC DNA]</scope>
    <source>
        <strain evidence="8 9">ATCC BAA-474</strain>
    </source>
</reference>
<dbReference type="AlphaFoldDB" id="U7VGI5"/>
<dbReference type="NCBIfam" id="TIGR00097">
    <property type="entry name" value="HMP-P_kinase"/>
    <property type="match status" value="1"/>
</dbReference>
<dbReference type="EMBL" id="AXZF01000005">
    <property type="protein sequence ID" value="ERT69933.1"/>
    <property type="molecule type" value="Genomic_DNA"/>
</dbReference>
<comment type="caution">
    <text evidence="8">The sequence shown here is derived from an EMBL/GenBank/DDBJ whole genome shotgun (WGS) entry which is preliminary data.</text>
</comment>
<evidence type="ECO:0000256" key="1">
    <source>
        <dbReference type="ARBA" id="ARBA00004948"/>
    </source>
</evidence>
<evidence type="ECO:0000256" key="2">
    <source>
        <dbReference type="ARBA" id="ARBA00012135"/>
    </source>
</evidence>
<dbReference type="FunFam" id="3.40.1190.20:FF:000003">
    <property type="entry name" value="Phosphomethylpyrimidine kinase ThiD"/>
    <property type="match status" value="1"/>
</dbReference>
<evidence type="ECO:0000313" key="9">
    <source>
        <dbReference type="Proteomes" id="UP000017081"/>
    </source>
</evidence>
<sequence length="268" mass="29032">MKKVLTIAGSDSCGGAGIQADLKAMSAQGVYGMSVITAITAQNSMGVFAVQEVDLNIIKKQIEVLYEDIEISSVKIGMLSSSEIIKVVYETLKNVNGKNIVIDPVMVSKSGYYLLKEEAIEALKEFLKIGTLVTPNIPEAEILANMKIESEEEMILAAKKIKKLGAKNVLIKGGHREDNCTDILLTEENEIVKLLGERFETKNTHGTGCTLSSTIASYIGKGYSIEESVKIGKRYITDAIKNSFSIGEGVGPVGHFVDIYKKAGVDFE</sequence>
<dbReference type="EC" id="2.7.1.49" evidence="2"/>
<dbReference type="PANTHER" id="PTHR20858">
    <property type="entry name" value="PHOSPHOMETHYLPYRIMIDINE KINASE"/>
    <property type="match status" value="1"/>
</dbReference>
<dbReference type="GO" id="GO:0005524">
    <property type="term" value="F:ATP binding"/>
    <property type="evidence" value="ECO:0007669"/>
    <property type="project" value="UniProtKB-KW"/>
</dbReference>
<dbReference type="PATRIC" id="fig|1319815.3.peg.130"/>
<keyword evidence="5" id="KW-0418">Kinase</keyword>